<dbReference type="OrthoDB" id="4923501at2759"/>
<proteinExistence type="predicted"/>
<reference evidence="1 2" key="1">
    <citation type="submission" date="2020-01" db="EMBL/GenBank/DDBJ databases">
        <title>Identification and distribution of gene clusters putatively required for synthesis of sphingolipid metabolism inhibitors in phylogenetically diverse species of the filamentous fungus Fusarium.</title>
        <authorList>
            <person name="Kim H.-S."/>
            <person name="Busman M."/>
            <person name="Brown D.W."/>
            <person name="Divon H."/>
            <person name="Uhlig S."/>
            <person name="Proctor R.H."/>
        </authorList>
    </citation>
    <scope>NUCLEOTIDE SEQUENCE [LARGE SCALE GENOMIC DNA]</scope>
    <source>
        <strain evidence="1 2">NRRL 20459</strain>
    </source>
</reference>
<comment type="caution">
    <text evidence="1">The sequence shown here is derived from an EMBL/GenBank/DDBJ whole genome shotgun (WGS) entry which is preliminary data.</text>
</comment>
<evidence type="ECO:0000313" key="1">
    <source>
        <dbReference type="EMBL" id="KAF4470211.1"/>
    </source>
</evidence>
<accession>A0A8H4LK39</accession>
<gene>
    <name evidence="1" type="ORF">FALBO_2883</name>
</gene>
<sequence>MCRPQFFTYLPLQDAPFTPEAVTRMTNRVDEARLSNIRSAHVDVLIAQITEQAEARPGSLELLVKAVEGAVCPRNMDIAITTFNLFNSPDASEKEHPSTQDWILSNPSIFTDLDRLREFLQLADCINRLAIAYLSVPDAEQYWSTLYSKYIEDVDDIVLFLGRFEDLARPQSWTHRLCISGIVRRMLRRLSINNPPGQVPTDLGGQTINYDHFSSLQGHFWRMERDCRGQMLAELDDRGVIELGTAFDKIVLWERERKEWDTEPFLKLLTHHRFDTAISSLGLSNRQANKLLELLILDEATNLGVQGMALLLPHDDEDSYALQHLFELAALSTQVATYFEYIPPDDRTTWCDGWFKRSPVTFNPVTNNETL</sequence>
<dbReference type="EMBL" id="JAADYS010000383">
    <property type="protein sequence ID" value="KAF4470211.1"/>
    <property type="molecule type" value="Genomic_DNA"/>
</dbReference>
<protein>
    <submittedName>
        <fullName evidence="1">Uncharacterized protein</fullName>
    </submittedName>
</protein>
<keyword evidence="2" id="KW-1185">Reference proteome</keyword>
<dbReference type="Proteomes" id="UP000554235">
    <property type="component" value="Unassembled WGS sequence"/>
</dbReference>
<evidence type="ECO:0000313" key="2">
    <source>
        <dbReference type="Proteomes" id="UP000554235"/>
    </source>
</evidence>
<name>A0A8H4LK39_9HYPO</name>
<dbReference type="AlphaFoldDB" id="A0A8H4LK39"/>
<organism evidence="1 2">
    <name type="scientific">Fusarium albosuccineum</name>
    <dbReference type="NCBI Taxonomy" id="1237068"/>
    <lineage>
        <taxon>Eukaryota</taxon>
        <taxon>Fungi</taxon>
        <taxon>Dikarya</taxon>
        <taxon>Ascomycota</taxon>
        <taxon>Pezizomycotina</taxon>
        <taxon>Sordariomycetes</taxon>
        <taxon>Hypocreomycetidae</taxon>
        <taxon>Hypocreales</taxon>
        <taxon>Nectriaceae</taxon>
        <taxon>Fusarium</taxon>
        <taxon>Fusarium decemcellulare species complex</taxon>
    </lineage>
</organism>